<protein>
    <submittedName>
        <fullName evidence="1">Uncharacterized protein</fullName>
    </submittedName>
</protein>
<evidence type="ECO:0000313" key="1">
    <source>
        <dbReference type="EMBL" id="MPC89211.1"/>
    </source>
</evidence>
<dbReference type="Proteomes" id="UP000324222">
    <property type="component" value="Unassembled WGS sequence"/>
</dbReference>
<keyword evidence="2" id="KW-1185">Reference proteome</keyword>
<dbReference type="EMBL" id="VSRR010080237">
    <property type="protein sequence ID" value="MPC89211.1"/>
    <property type="molecule type" value="Genomic_DNA"/>
</dbReference>
<gene>
    <name evidence="1" type="ORF">E2C01_084147</name>
</gene>
<reference evidence="1 2" key="1">
    <citation type="submission" date="2019-05" db="EMBL/GenBank/DDBJ databases">
        <title>Another draft genome of Portunus trituberculatus and its Hox gene families provides insights of decapod evolution.</title>
        <authorList>
            <person name="Jeong J.-H."/>
            <person name="Song I."/>
            <person name="Kim S."/>
            <person name="Choi T."/>
            <person name="Kim D."/>
            <person name="Ryu S."/>
            <person name="Kim W."/>
        </authorList>
    </citation>
    <scope>NUCLEOTIDE SEQUENCE [LARGE SCALE GENOMIC DNA]</scope>
    <source>
        <tissue evidence="1">Muscle</tissue>
    </source>
</reference>
<sequence length="123" mass="13609">MAAYRVISVSRRRQSSQGGVMVRCRAAPVPGRCATHAVLSPAPPELYALAFLSPVKEGNVLLHLEVSEYRGVTRVQHSPPVMTRSRHSHERIDAPSEVPWPFTSWACRSIRAKKVGGRRGRSP</sequence>
<organism evidence="1 2">
    <name type="scientific">Portunus trituberculatus</name>
    <name type="common">Swimming crab</name>
    <name type="synonym">Neptunus trituberculatus</name>
    <dbReference type="NCBI Taxonomy" id="210409"/>
    <lineage>
        <taxon>Eukaryota</taxon>
        <taxon>Metazoa</taxon>
        <taxon>Ecdysozoa</taxon>
        <taxon>Arthropoda</taxon>
        <taxon>Crustacea</taxon>
        <taxon>Multicrustacea</taxon>
        <taxon>Malacostraca</taxon>
        <taxon>Eumalacostraca</taxon>
        <taxon>Eucarida</taxon>
        <taxon>Decapoda</taxon>
        <taxon>Pleocyemata</taxon>
        <taxon>Brachyura</taxon>
        <taxon>Eubrachyura</taxon>
        <taxon>Portunoidea</taxon>
        <taxon>Portunidae</taxon>
        <taxon>Portuninae</taxon>
        <taxon>Portunus</taxon>
    </lineage>
</organism>
<name>A0A5B7IUI9_PORTR</name>
<proteinExistence type="predicted"/>
<accession>A0A5B7IUI9</accession>
<comment type="caution">
    <text evidence="1">The sequence shown here is derived from an EMBL/GenBank/DDBJ whole genome shotgun (WGS) entry which is preliminary data.</text>
</comment>
<dbReference type="AlphaFoldDB" id="A0A5B7IUI9"/>
<evidence type="ECO:0000313" key="2">
    <source>
        <dbReference type="Proteomes" id="UP000324222"/>
    </source>
</evidence>